<dbReference type="Proteomes" id="UP000054279">
    <property type="component" value="Unassembled WGS sequence"/>
</dbReference>
<protein>
    <recommendedName>
        <fullName evidence="3">Aminoglycoside phosphotransferase domain-containing protein</fullName>
    </recommendedName>
</protein>
<dbReference type="EMBL" id="KN837332">
    <property type="protein sequence ID" value="KIJ27519.1"/>
    <property type="molecule type" value="Genomic_DNA"/>
</dbReference>
<dbReference type="OrthoDB" id="10003767at2759"/>
<reference evidence="1 2" key="1">
    <citation type="submission" date="2014-06" db="EMBL/GenBank/DDBJ databases">
        <title>Evolutionary Origins and Diversification of the Mycorrhizal Mutualists.</title>
        <authorList>
            <consortium name="DOE Joint Genome Institute"/>
            <consortium name="Mycorrhizal Genomics Consortium"/>
            <person name="Kohler A."/>
            <person name="Kuo A."/>
            <person name="Nagy L.G."/>
            <person name="Floudas D."/>
            <person name="Copeland A."/>
            <person name="Barry K.W."/>
            <person name="Cichocki N."/>
            <person name="Veneault-Fourrey C."/>
            <person name="LaButti K."/>
            <person name="Lindquist E.A."/>
            <person name="Lipzen A."/>
            <person name="Lundell T."/>
            <person name="Morin E."/>
            <person name="Murat C."/>
            <person name="Riley R."/>
            <person name="Ohm R."/>
            <person name="Sun H."/>
            <person name="Tunlid A."/>
            <person name="Henrissat B."/>
            <person name="Grigoriev I.V."/>
            <person name="Hibbett D.S."/>
            <person name="Martin F."/>
        </authorList>
    </citation>
    <scope>NUCLEOTIDE SEQUENCE [LARGE SCALE GENOMIC DNA]</scope>
    <source>
        <strain evidence="1 2">SS14</strain>
    </source>
</reference>
<proteinExistence type="predicted"/>
<sequence>MHNTDSPDTNYIARSASTEKLSGEVATMRCVRAPATILVPEVYMIEIYPDNDIGMQFMVRQYMEGQSVYRWDDLSTERQKAVLDVWFDRIAAVLAQLFNGYFKFNSIGLREVDRPLNWKEENGIDTIRVLTKGPFTLALVYLDSFVCDLQTNPNVTNLLGPTLGLSPQSYSHCASYMPTSIPKISYPRLRRPGSLV</sequence>
<dbReference type="InterPro" id="IPR051678">
    <property type="entry name" value="AGP_Transferase"/>
</dbReference>
<evidence type="ECO:0000313" key="1">
    <source>
        <dbReference type="EMBL" id="KIJ27519.1"/>
    </source>
</evidence>
<gene>
    <name evidence="1" type="ORF">M422DRAFT_55006</name>
</gene>
<dbReference type="AlphaFoldDB" id="A0A0C9U0K6"/>
<dbReference type="PANTHER" id="PTHR21310:SF15">
    <property type="entry name" value="AMINOGLYCOSIDE PHOSPHOTRANSFERASE DOMAIN-CONTAINING PROTEIN"/>
    <property type="match status" value="1"/>
</dbReference>
<evidence type="ECO:0000313" key="2">
    <source>
        <dbReference type="Proteomes" id="UP000054279"/>
    </source>
</evidence>
<name>A0A0C9U0K6_SPHS4</name>
<dbReference type="HOGENOM" id="CLU_1391009_0_0_1"/>
<keyword evidence="2" id="KW-1185">Reference proteome</keyword>
<organism evidence="1 2">
    <name type="scientific">Sphaerobolus stellatus (strain SS14)</name>
    <dbReference type="NCBI Taxonomy" id="990650"/>
    <lineage>
        <taxon>Eukaryota</taxon>
        <taxon>Fungi</taxon>
        <taxon>Dikarya</taxon>
        <taxon>Basidiomycota</taxon>
        <taxon>Agaricomycotina</taxon>
        <taxon>Agaricomycetes</taxon>
        <taxon>Phallomycetidae</taxon>
        <taxon>Geastrales</taxon>
        <taxon>Sphaerobolaceae</taxon>
        <taxon>Sphaerobolus</taxon>
    </lineage>
</organism>
<dbReference type="PANTHER" id="PTHR21310">
    <property type="entry name" value="AMINOGLYCOSIDE PHOSPHOTRANSFERASE-RELATED-RELATED"/>
    <property type="match status" value="1"/>
</dbReference>
<evidence type="ECO:0008006" key="3">
    <source>
        <dbReference type="Google" id="ProtNLM"/>
    </source>
</evidence>
<accession>A0A0C9U0K6</accession>